<evidence type="ECO:0000259" key="4">
    <source>
        <dbReference type="PROSITE" id="PS50110"/>
    </source>
</evidence>
<dbReference type="Gene3D" id="6.10.250.690">
    <property type="match status" value="1"/>
</dbReference>
<dbReference type="InterPro" id="IPR001867">
    <property type="entry name" value="OmpR/PhoB-type_DNA-bd"/>
</dbReference>
<feature type="domain" description="OmpR/PhoB-type" evidence="5">
    <location>
        <begin position="124"/>
        <end position="222"/>
    </location>
</feature>
<gene>
    <name evidence="6" type="ORF">OXH18_01235</name>
</gene>
<dbReference type="RefSeq" id="WP_268610610.1">
    <property type="nucleotide sequence ID" value="NZ_CP113797.1"/>
</dbReference>
<dbReference type="GO" id="GO:0000156">
    <property type="term" value="F:phosphorelay response regulator activity"/>
    <property type="evidence" value="ECO:0007669"/>
    <property type="project" value="TreeGrafter"/>
</dbReference>
<evidence type="ECO:0000259" key="5">
    <source>
        <dbReference type="PROSITE" id="PS51755"/>
    </source>
</evidence>
<feature type="DNA-binding region" description="OmpR/PhoB-type" evidence="3">
    <location>
        <begin position="124"/>
        <end position="222"/>
    </location>
</feature>
<feature type="modified residue" description="4-aspartylphosphate" evidence="2">
    <location>
        <position position="51"/>
    </location>
</feature>
<evidence type="ECO:0000256" key="3">
    <source>
        <dbReference type="PROSITE-ProRule" id="PRU01091"/>
    </source>
</evidence>
<dbReference type="CDD" id="cd19935">
    <property type="entry name" value="REC_OmpR_CusR-like"/>
    <property type="match status" value="1"/>
</dbReference>
<evidence type="ECO:0000313" key="7">
    <source>
        <dbReference type="Proteomes" id="UP001163152"/>
    </source>
</evidence>
<dbReference type="PANTHER" id="PTHR48111:SF5">
    <property type="entry name" value="RESPONSE REGULATOR RPPA"/>
    <property type="match status" value="1"/>
</dbReference>
<dbReference type="SMART" id="SM00862">
    <property type="entry name" value="Trans_reg_C"/>
    <property type="match status" value="1"/>
</dbReference>
<name>A0A9E9CBJ2_9CYAN</name>
<dbReference type="NCBIfam" id="NF041734">
    <property type="entry name" value="resp_reg_RppA"/>
    <property type="match status" value="1"/>
</dbReference>
<dbReference type="EMBL" id="CP113797">
    <property type="protein sequence ID" value="WAL60650.1"/>
    <property type="molecule type" value="Genomic_DNA"/>
</dbReference>
<sequence>MKILLVEDDVKQLMPLQTVLSQAGHNVDGVNDGETAQWLISEKEYDLLILDWMLPQISGLNLCKRYRALGKVSPVLMITAKDTTLDKVAGLDAGADDYLVKPIDIVEFMARVRALRRRSPLWQGDSLCVSDLQLHLDTLTVERQGEIVALSSREFQLLEYFMRHPHQVLSRGQIEQTVWEWGEEPESNAITVLVRKLRQRLQTVGAGDWIETIYGMGYRLNPPISHCTSDRESLSVASRV</sequence>
<dbReference type="InterPro" id="IPR016032">
    <property type="entry name" value="Sig_transdc_resp-reg_C-effctor"/>
</dbReference>
<dbReference type="SUPFAM" id="SSF52172">
    <property type="entry name" value="CheY-like"/>
    <property type="match status" value="1"/>
</dbReference>
<keyword evidence="7" id="KW-1185">Reference proteome</keyword>
<dbReference type="PROSITE" id="PS50110">
    <property type="entry name" value="RESPONSE_REGULATORY"/>
    <property type="match status" value="1"/>
</dbReference>
<evidence type="ECO:0000256" key="1">
    <source>
        <dbReference type="ARBA" id="ARBA00023125"/>
    </source>
</evidence>
<dbReference type="GO" id="GO:0000976">
    <property type="term" value="F:transcription cis-regulatory region binding"/>
    <property type="evidence" value="ECO:0007669"/>
    <property type="project" value="TreeGrafter"/>
</dbReference>
<dbReference type="InterPro" id="IPR001789">
    <property type="entry name" value="Sig_transdc_resp-reg_receiver"/>
</dbReference>
<feature type="domain" description="Response regulatory" evidence="4">
    <location>
        <begin position="2"/>
        <end position="116"/>
    </location>
</feature>
<dbReference type="Proteomes" id="UP001163152">
    <property type="component" value="Chromosome"/>
</dbReference>
<dbReference type="GO" id="GO:0006355">
    <property type="term" value="P:regulation of DNA-templated transcription"/>
    <property type="evidence" value="ECO:0007669"/>
    <property type="project" value="InterPro"/>
</dbReference>
<dbReference type="SUPFAM" id="SSF46894">
    <property type="entry name" value="C-terminal effector domain of the bipartite response regulators"/>
    <property type="match status" value="1"/>
</dbReference>
<keyword evidence="1 3" id="KW-0238">DNA-binding</keyword>
<dbReference type="PROSITE" id="PS51755">
    <property type="entry name" value="OMPR_PHOB"/>
    <property type="match status" value="1"/>
</dbReference>
<dbReference type="Gene3D" id="3.40.50.2300">
    <property type="match status" value="1"/>
</dbReference>
<dbReference type="CDD" id="cd00383">
    <property type="entry name" value="trans_reg_C"/>
    <property type="match status" value="1"/>
</dbReference>
<dbReference type="InterPro" id="IPR039420">
    <property type="entry name" value="WalR-like"/>
</dbReference>
<accession>A0A9E9CBJ2</accession>
<organism evidence="6 7">
    <name type="scientific">Thermocoleostomius sinensis A174</name>
    <dbReference type="NCBI Taxonomy" id="2016057"/>
    <lineage>
        <taxon>Bacteria</taxon>
        <taxon>Bacillati</taxon>
        <taxon>Cyanobacteriota</taxon>
        <taxon>Cyanophyceae</taxon>
        <taxon>Oculatellales</taxon>
        <taxon>Oculatellaceae</taxon>
        <taxon>Thermocoleostomius</taxon>
    </lineage>
</organism>
<dbReference type="Pfam" id="PF00486">
    <property type="entry name" value="Trans_reg_C"/>
    <property type="match status" value="1"/>
</dbReference>
<protein>
    <submittedName>
        <fullName evidence="6">Response regulator transcription factor</fullName>
    </submittedName>
</protein>
<evidence type="ECO:0000313" key="6">
    <source>
        <dbReference type="EMBL" id="WAL60650.1"/>
    </source>
</evidence>
<dbReference type="InterPro" id="IPR011006">
    <property type="entry name" value="CheY-like_superfamily"/>
</dbReference>
<evidence type="ECO:0000256" key="2">
    <source>
        <dbReference type="PROSITE-ProRule" id="PRU00169"/>
    </source>
</evidence>
<dbReference type="GO" id="GO:0032993">
    <property type="term" value="C:protein-DNA complex"/>
    <property type="evidence" value="ECO:0007669"/>
    <property type="project" value="TreeGrafter"/>
</dbReference>
<dbReference type="GO" id="GO:0005829">
    <property type="term" value="C:cytosol"/>
    <property type="evidence" value="ECO:0007669"/>
    <property type="project" value="TreeGrafter"/>
</dbReference>
<dbReference type="AlphaFoldDB" id="A0A9E9CBJ2"/>
<dbReference type="InterPro" id="IPR036388">
    <property type="entry name" value="WH-like_DNA-bd_sf"/>
</dbReference>
<dbReference type="Pfam" id="PF00072">
    <property type="entry name" value="Response_reg"/>
    <property type="match status" value="1"/>
</dbReference>
<dbReference type="Gene3D" id="1.10.10.10">
    <property type="entry name" value="Winged helix-like DNA-binding domain superfamily/Winged helix DNA-binding domain"/>
    <property type="match status" value="1"/>
</dbReference>
<dbReference type="SMART" id="SM00448">
    <property type="entry name" value="REC"/>
    <property type="match status" value="1"/>
</dbReference>
<reference evidence="6" key="1">
    <citation type="submission" date="2022-12" db="EMBL/GenBank/DDBJ databases">
        <title>Polyphasic identification of a Novel Hot-Spring Cyanobacterium Ocullathermofonsia sinensis gen nov. sp. nov. and Genomic Insights on its Adaptations to the Thermal Habitat.</title>
        <authorList>
            <person name="Daroch M."/>
            <person name="Tang J."/>
            <person name="Jiang Y."/>
        </authorList>
    </citation>
    <scope>NUCLEOTIDE SEQUENCE</scope>
    <source>
        <strain evidence="6">PKUAC-SCTA174</strain>
    </source>
</reference>
<dbReference type="InterPro" id="IPR049767">
    <property type="entry name" value="RppA"/>
</dbReference>
<keyword evidence="2" id="KW-0597">Phosphoprotein</keyword>
<dbReference type="KEGG" id="tsin:OXH18_01235"/>
<proteinExistence type="predicted"/>
<dbReference type="PANTHER" id="PTHR48111">
    <property type="entry name" value="REGULATOR OF RPOS"/>
    <property type="match status" value="1"/>
</dbReference>